<feature type="region of interest" description="Disordered" evidence="1">
    <location>
        <begin position="41"/>
        <end position="82"/>
    </location>
</feature>
<proteinExistence type="predicted"/>
<reference evidence="3 4" key="1">
    <citation type="journal article" date="2014" name="BMC Genomics">
        <title>Genome sequencing of four Aureobasidium pullulans varieties: biotechnological potential, stress tolerance, and description of new species.</title>
        <authorList>
            <person name="Gostin Ar C."/>
            <person name="Ohm R.A."/>
            <person name="Kogej T."/>
            <person name="Sonjak S."/>
            <person name="Turk M."/>
            <person name="Zajc J."/>
            <person name="Zalar P."/>
            <person name="Grube M."/>
            <person name="Sun H."/>
            <person name="Han J."/>
            <person name="Sharma A."/>
            <person name="Chiniquy J."/>
            <person name="Ngan C.Y."/>
            <person name="Lipzen A."/>
            <person name="Barry K."/>
            <person name="Grigoriev I.V."/>
            <person name="Gunde-Cimerman N."/>
        </authorList>
    </citation>
    <scope>NUCLEOTIDE SEQUENCE [LARGE SCALE GENOMIC DNA]</scope>
    <source>
        <strain evidence="3 4">CBS 110374</strain>
    </source>
</reference>
<dbReference type="HOGENOM" id="CLU_852539_0_0_1"/>
<evidence type="ECO:0000256" key="1">
    <source>
        <dbReference type="SAM" id="MobiDB-lite"/>
    </source>
</evidence>
<feature type="transmembrane region" description="Helical" evidence="2">
    <location>
        <begin position="12"/>
        <end position="33"/>
    </location>
</feature>
<evidence type="ECO:0000313" key="3">
    <source>
        <dbReference type="EMBL" id="KEQ65191.1"/>
    </source>
</evidence>
<keyword evidence="2" id="KW-1133">Transmembrane helix</keyword>
<accession>A0A074WS19</accession>
<dbReference type="RefSeq" id="XP_040882214.1">
    <property type="nucleotide sequence ID" value="XM_041024315.1"/>
</dbReference>
<gene>
    <name evidence="3" type="ORF">M437DRAFT_63825</name>
</gene>
<dbReference type="EMBL" id="KL584827">
    <property type="protein sequence ID" value="KEQ65191.1"/>
    <property type="molecule type" value="Genomic_DNA"/>
</dbReference>
<sequence length="326" mass="34147">MRKSDLDLRRGKSCFSFVVVCCQGVIGIFIVAMDNPPEPMPKVSIDPLPPAESPSPSSPPSPPPSSPPPEHIVVTSHEGSVVAVPAAEPTLEKAVTPPAADPKPPSPPPAPPVVVAVSETIPPPVSSVVSPAPVIIQQVEPISAQAPAPAPVSPSTVVVEKVKEAPPAPSPTAPAPAVVVVESPAPSSPIVTATASTAPVVPLIVKTSTAEATIGRSDTAAHEPQKKSDKVPILIATRSAPELQQGSHEVQARPSVLSFRSAPPDTFVRRDTHVVVIDPSVNEHPKRHWRDRVRRFWVSKLGGRFFLRLLLGEQGSNVATAVVSRY</sequence>
<dbReference type="Proteomes" id="UP000030672">
    <property type="component" value="Unassembled WGS sequence"/>
</dbReference>
<dbReference type="GeneID" id="63917688"/>
<protein>
    <submittedName>
        <fullName evidence="3">Uncharacterized protein</fullName>
    </submittedName>
</protein>
<dbReference type="AlphaFoldDB" id="A0A074WS19"/>
<keyword evidence="4" id="KW-1185">Reference proteome</keyword>
<organism evidence="3 4">
    <name type="scientific">Aureobasidium melanogenum (strain CBS 110374)</name>
    <name type="common">Aureobasidium pullulans var. melanogenum</name>
    <dbReference type="NCBI Taxonomy" id="1043003"/>
    <lineage>
        <taxon>Eukaryota</taxon>
        <taxon>Fungi</taxon>
        <taxon>Dikarya</taxon>
        <taxon>Ascomycota</taxon>
        <taxon>Pezizomycotina</taxon>
        <taxon>Dothideomycetes</taxon>
        <taxon>Dothideomycetidae</taxon>
        <taxon>Dothideales</taxon>
        <taxon>Saccotheciaceae</taxon>
        <taxon>Aureobasidium</taxon>
    </lineage>
</organism>
<evidence type="ECO:0000256" key="2">
    <source>
        <dbReference type="SAM" id="Phobius"/>
    </source>
</evidence>
<dbReference type="STRING" id="1043003.A0A074WS19"/>
<name>A0A074WS19_AURM1</name>
<keyword evidence="2" id="KW-0472">Membrane</keyword>
<feature type="compositionally biased region" description="Pro residues" evidence="1">
    <location>
        <begin position="47"/>
        <end position="70"/>
    </location>
</feature>
<evidence type="ECO:0000313" key="4">
    <source>
        <dbReference type="Proteomes" id="UP000030672"/>
    </source>
</evidence>
<keyword evidence="2" id="KW-0812">Transmembrane</keyword>